<evidence type="ECO:0000313" key="2">
    <source>
        <dbReference type="EMBL" id="SEI82341.1"/>
    </source>
</evidence>
<dbReference type="OrthoDB" id="5296182at2"/>
<evidence type="ECO:0000256" key="1">
    <source>
        <dbReference type="SAM" id="SignalP"/>
    </source>
</evidence>
<proteinExistence type="predicted"/>
<gene>
    <name evidence="2" type="ORF">SAMN05421831_11155</name>
</gene>
<accession>A0A1H6TQN4</accession>
<dbReference type="RefSeq" id="WP_093311437.1">
    <property type="nucleotide sequence ID" value="NZ_FNYH01000011.1"/>
</dbReference>
<evidence type="ECO:0008006" key="4">
    <source>
        <dbReference type="Google" id="ProtNLM"/>
    </source>
</evidence>
<feature type="chain" id="PRO_5017454424" description="DUF2782 domain-containing protein" evidence="1">
    <location>
        <begin position="23"/>
        <end position="91"/>
    </location>
</feature>
<feature type="signal peptide" evidence="1">
    <location>
        <begin position="1"/>
        <end position="22"/>
    </location>
</feature>
<dbReference type="Pfam" id="PF11191">
    <property type="entry name" value="DUF2782"/>
    <property type="match status" value="1"/>
</dbReference>
<reference evidence="3" key="1">
    <citation type="submission" date="2016-10" db="EMBL/GenBank/DDBJ databases">
        <authorList>
            <person name="Varghese N."/>
            <person name="Submissions S."/>
        </authorList>
    </citation>
    <scope>NUCLEOTIDE SEQUENCE [LARGE SCALE GENOMIC DNA]</scope>
    <source>
        <strain evidence="3">DSM 7165</strain>
    </source>
</reference>
<dbReference type="Proteomes" id="UP000242999">
    <property type="component" value="Unassembled WGS sequence"/>
</dbReference>
<keyword evidence="1" id="KW-0732">Signal</keyword>
<organism evidence="2 3">
    <name type="scientific">Allopseudospirillum japonicum</name>
    <dbReference type="NCBI Taxonomy" id="64971"/>
    <lineage>
        <taxon>Bacteria</taxon>
        <taxon>Pseudomonadati</taxon>
        <taxon>Pseudomonadota</taxon>
        <taxon>Gammaproteobacteria</taxon>
        <taxon>Oceanospirillales</taxon>
        <taxon>Oceanospirillaceae</taxon>
        <taxon>Allopseudospirillum</taxon>
    </lineage>
</organism>
<dbReference type="Gene3D" id="2.20.130.30">
    <property type="entry name" value="Protein of unknown function DUF2782"/>
    <property type="match status" value="1"/>
</dbReference>
<evidence type="ECO:0000313" key="3">
    <source>
        <dbReference type="Proteomes" id="UP000242999"/>
    </source>
</evidence>
<dbReference type="InterPro" id="IPR021357">
    <property type="entry name" value="DUF2782"/>
</dbReference>
<name>A0A1H6TQN4_9GAMM</name>
<sequence length="91" mass="10612">MSVYIQRAFVLLSLTLASLGYANDLPETEVRIQQTEKQQLEEYKINGQIYAIKVTPKVGRPYFLVNAKGDGHFIRQERDVLLVPQWVLFEW</sequence>
<protein>
    <recommendedName>
        <fullName evidence="4">DUF2782 domain-containing protein</fullName>
    </recommendedName>
</protein>
<dbReference type="STRING" id="64971.SAMN05421831_11155"/>
<dbReference type="EMBL" id="FNYH01000011">
    <property type="protein sequence ID" value="SEI82341.1"/>
    <property type="molecule type" value="Genomic_DNA"/>
</dbReference>
<keyword evidence="3" id="KW-1185">Reference proteome</keyword>
<dbReference type="AlphaFoldDB" id="A0A1H6TQN4"/>